<accession>A0A0D8XMR7</accession>
<evidence type="ECO:0000259" key="4">
    <source>
        <dbReference type="PROSITE" id="PS50081"/>
    </source>
</evidence>
<sequence length="382" mass="42628">MNETLTITKSETLTSIDSTASHHIWKAWSSKGGTTICAMCRGKIWLKSANSCQRCLVICHHKCVERAASGIVCIPRTTDEEVNQLDDARMSDVRLSCETELKDEYDTYEKSSTSQSTHSHLTRGDDVEVTSRRARLRNKMTERLSSWRRGSKTTSKLDLDIGVNRHSNELEASAEDLLSKEDSSGAMVNIKEYLADFLPTLDGSPSIDSLYFQPGDAYNEQTIRHAKHLGKEIFSNLKGEERKAKINEQIDLIQLAIKETKDGRLNALMKDGAENKSSVFKRLDERLQALAVVMLHYCAALQDCESQEREAIATDSLCENDVLETQSQSYLISNEPLSTNENSNTAVFEATDGYGDLTTKSSIKLSQTHFSMSGGDECTEDK</sequence>
<dbReference type="InterPro" id="IPR039275">
    <property type="entry name" value="PDZD8"/>
</dbReference>
<evidence type="ECO:0000313" key="6">
    <source>
        <dbReference type="Proteomes" id="UP000053766"/>
    </source>
</evidence>
<proteinExistence type="predicted"/>
<dbReference type="PROSITE" id="PS50081">
    <property type="entry name" value="ZF_DAG_PE_2"/>
    <property type="match status" value="1"/>
</dbReference>
<dbReference type="Gene3D" id="3.30.60.20">
    <property type="match status" value="1"/>
</dbReference>
<dbReference type="InterPro" id="IPR002219">
    <property type="entry name" value="PKC_DAG/PE"/>
</dbReference>
<feature type="domain" description="Phorbol-ester/DAG-type" evidence="4">
    <location>
        <begin position="22"/>
        <end position="73"/>
    </location>
</feature>
<evidence type="ECO:0000256" key="3">
    <source>
        <dbReference type="SAM" id="MobiDB-lite"/>
    </source>
</evidence>
<dbReference type="PANTHER" id="PTHR21519">
    <property type="entry name" value="PDZ DOMAIN-CONTAINING PROTEIN 8"/>
    <property type="match status" value="1"/>
</dbReference>
<reference evidence="5 6" key="1">
    <citation type="submission" date="2013-11" db="EMBL/GenBank/DDBJ databases">
        <title>Draft genome of the bovine lungworm Dictyocaulus viviparus.</title>
        <authorList>
            <person name="Mitreva M."/>
        </authorList>
    </citation>
    <scope>NUCLEOTIDE SEQUENCE [LARGE SCALE GENOMIC DNA]</scope>
    <source>
        <strain evidence="5 6">HannoverDv2000</strain>
    </source>
</reference>
<dbReference type="GO" id="GO:0046872">
    <property type="term" value="F:metal ion binding"/>
    <property type="evidence" value="ECO:0007669"/>
    <property type="project" value="UniProtKB-KW"/>
</dbReference>
<reference evidence="6" key="2">
    <citation type="journal article" date="2016" name="Sci. Rep.">
        <title>Dictyocaulus viviparus genome, variome and transcriptome elucidate lungworm biology and support future intervention.</title>
        <authorList>
            <person name="McNulty S.N."/>
            <person name="Strube C."/>
            <person name="Rosa B.A."/>
            <person name="Martin J.C."/>
            <person name="Tyagi R."/>
            <person name="Choi Y.J."/>
            <person name="Wang Q."/>
            <person name="Hallsworth Pepin K."/>
            <person name="Zhang X."/>
            <person name="Ozersky P."/>
            <person name="Wilson R.K."/>
            <person name="Sternberg P.W."/>
            <person name="Gasser R.B."/>
            <person name="Mitreva M."/>
        </authorList>
    </citation>
    <scope>NUCLEOTIDE SEQUENCE [LARGE SCALE GENOMIC DNA]</scope>
    <source>
        <strain evidence="6">HannoverDv2000</strain>
    </source>
</reference>
<organism evidence="5 6">
    <name type="scientific">Dictyocaulus viviparus</name>
    <name type="common">Bovine lungworm</name>
    <dbReference type="NCBI Taxonomy" id="29172"/>
    <lineage>
        <taxon>Eukaryota</taxon>
        <taxon>Metazoa</taxon>
        <taxon>Ecdysozoa</taxon>
        <taxon>Nematoda</taxon>
        <taxon>Chromadorea</taxon>
        <taxon>Rhabditida</taxon>
        <taxon>Rhabditina</taxon>
        <taxon>Rhabditomorpha</taxon>
        <taxon>Strongyloidea</taxon>
        <taxon>Metastrongylidae</taxon>
        <taxon>Dictyocaulus</taxon>
    </lineage>
</organism>
<dbReference type="AlphaFoldDB" id="A0A0D8XMR7"/>
<dbReference type="EMBL" id="KN716431">
    <property type="protein sequence ID" value="KJH45042.1"/>
    <property type="molecule type" value="Genomic_DNA"/>
</dbReference>
<keyword evidence="6" id="KW-1185">Reference proteome</keyword>
<dbReference type="OrthoDB" id="10004596at2759"/>
<dbReference type="GO" id="GO:1990456">
    <property type="term" value="P:mitochondrion-endoplasmic reticulum membrane tethering"/>
    <property type="evidence" value="ECO:0007669"/>
    <property type="project" value="InterPro"/>
</dbReference>
<dbReference type="STRING" id="29172.A0A0D8XMR7"/>
<name>A0A0D8XMR7_DICVI</name>
<protein>
    <submittedName>
        <fullName evidence="5">Phorbol esters/diacylglycerol binding domain protein</fullName>
    </submittedName>
</protein>
<dbReference type="GO" id="GO:0051560">
    <property type="term" value="P:mitochondrial calcium ion homeostasis"/>
    <property type="evidence" value="ECO:0007669"/>
    <property type="project" value="InterPro"/>
</dbReference>
<dbReference type="PANTHER" id="PTHR21519:SF1">
    <property type="entry name" value="PDZ DOMAIN-CONTAINING PROTEIN 8"/>
    <property type="match status" value="1"/>
</dbReference>
<dbReference type="Proteomes" id="UP000053766">
    <property type="component" value="Unassembled WGS sequence"/>
</dbReference>
<feature type="compositionally biased region" description="Basic and acidic residues" evidence="3">
    <location>
        <begin position="122"/>
        <end position="131"/>
    </location>
</feature>
<evidence type="ECO:0000256" key="1">
    <source>
        <dbReference type="ARBA" id="ARBA00022723"/>
    </source>
</evidence>
<keyword evidence="1" id="KW-0479">Metal-binding</keyword>
<feature type="region of interest" description="Disordered" evidence="3">
    <location>
        <begin position="106"/>
        <end position="132"/>
    </location>
</feature>
<gene>
    <name evidence="5" type="ORF">DICVIV_08915</name>
</gene>
<dbReference type="SUPFAM" id="SSF57889">
    <property type="entry name" value="Cysteine-rich domain"/>
    <property type="match status" value="1"/>
</dbReference>
<dbReference type="GO" id="GO:0005739">
    <property type="term" value="C:mitochondrion"/>
    <property type="evidence" value="ECO:0007669"/>
    <property type="project" value="GOC"/>
</dbReference>
<dbReference type="GO" id="GO:0044233">
    <property type="term" value="C:mitochondria-associated endoplasmic reticulum membrane contact site"/>
    <property type="evidence" value="ECO:0007669"/>
    <property type="project" value="InterPro"/>
</dbReference>
<evidence type="ECO:0000256" key="2">
    <source>
        <dbReference type="ARBA" id="ARBA00022833"/>
    </source>
</evidence>
<dbReference type="InterPro" id="IPR046349">
    <property type="entry name" value="C1-like_sf"/>
</dbReference>
<evidence type="ECO:0000313" key="5">
    <source>
        <dbReference type="EMBL" id="KJH45042.1"/>
    </source>
</evidence>
<dbReference type="SMART" id="SM00109">
    <property type="entry name" value="C1"/>
    <property type="match status" value="1"/>
</dbReference>
<dbReference type="PROSITE" id="PS00479">
    <property type="entry name" value="ZF_DAG_PE_1"/>
    <property type="match status" value="1"/>
</dbReference>
<keyword evidence="2" id="KW-0862">Zinc</keyword>